<dbReference type="Pfam" id="PF05935">
    <property type="entry name" value="Arylsulfotrans"/>
    <property type="match status" value="1"/>
</dbReference>
<dbReference type="STRING" id="1941349.STSP1_01607"/>
<dbReference type="RefSeq" id="WP_085755873.1">
    <property type="nucleotide sequence ID" value="NZ_CP021023.1"/>
</dbReference>
<dbReference type="InterPro" id="IPR053143">
    <property type="entry name" value="Arylsulfate_ST"/>
</dbReference>
<dbReference type="PANTHER" id="PTHR35340">
    <property type="entry name" value="PQQ ENZYME REPEAT PROTEIN-RELATED"/>
    <property type="match status" value="1"/>
</dbReference>
<dbReference type="Gene3D" id="2.60.40.3100">
    <property type="entry name" value="Arylsulphate sulphotransferase monomer, N-terminal domain"/>
    <property type="match status" value="1"/>
</dbReference>
<sequence>MDKLLKLGLFLLPLLLLAGCRESWLEDSHDPLYFTSRPEVMQNPNKSVPLAAILKFETNHPVTSRVFLSDGECQREIIFENDQTYRKSLPIVELCPDRDYTLVVEAQDKIGQKINSKVMNYQSPPLPGGSEKFPRITNQVFDEYAVEPGLILFNPRRRIPTNSETLQGSEREDFNKNFGLLTAVNSEGELAWYYKADSRISDFRFIENGHIVYITQDNRLVEIDLLGNIVNQWYAKGRPEGEGEGVAVDTLTFHHSVKQLENGNFLILGTDRRRIENYYTSSKDPDAPREPQWVMGDEIIEFDRWGKVHWRWNAFEHLDTHRIGYMTFSGYWERRGWPDTLDWTHANSASFLQNEKAVLLNLRHQSAVLKIDKTSKDIEWIAGEHSGWPEEMKNKLLTLKGSERWFWHQHAPELTPEGNLLVFNNDNFRARPFDKPAPPAEIRSCAQEYRIDEENKTITKIWSSRKADDQVLPSFAMGSAAALPETGNVLAGYGLMFRKEDLKEASWDTRRQYIGTTQIREYTRRPETRLVRKITLTARDSSSGIGWSLYGARNVKSLYKGK</sequence>
<reference evidence="2" key="1">
    <citation type="submission" date="2017-04" db="EMBL/GenBank/DDBJ databases">
        <title>Comparative genomics and description of representatives of a novel lineage of planctomycetes thriving in anoxic sediments.</title>
        <authorList>
            <person name="Spring S."/>
            <person name="Bunk B."/>
            <person name="Sproer C."/>
        </authorList>
    </citation>
    <scope>NUCLEOTIDE SEQUENCE [LARGE SCALE GENOMIC DNA]</scope>
    <source>
        <strain evidence="2">ST-PulAB-D4</strain>
    </source>
</reference>
<name>A0A1W6LN55_9BACT</name>
<keyword evidence="1" id="KW-0808">Transferase</keyword>
<dbReference type="GO" id="GO:0047686">
    <property type="term" value="F:arylsulfate sulfotransferase activity"/>
    <property type="evidence" value="ECO:0007669"/>
    <property type="project" value="UniProtKB-EC"/>
</dbReference>
<dbReference type="InterPro" id="IPR038477">
    <property type="entry name" value="ASST_N_sf"/>
</dbReference>
<dbReference type="AlphaFoldDB" id="A0A1W6LN55"/>
<dbReference type="EMBL" id="CP021023">
    <property type="protein sequence ID" value="ARN57209.1"/>
    <property type="molecule type" value="Genomic_DNA"/>
</dbReference>
<dbReference type="Proteomes" id="UP000193334">
    <property type="component" value="Chromosome"/>
</dbReference>
<evidence type="ECO:0000313" key="2">
    <source>
        <dbReference type="Proteomes" id="UP000193334"/>
    </source>
</evidence>
<keyword evidence="2" id="KW-1185">Reference proteome</keyword>
<dbReference type="PROSITE" id="PS51257">
    <property type="entry name" value="PROKAR_LIPOPROTEIN"/>
    <property type="match status" value="1"/>
</dbReference>
<dbReference type="KEGG" id="pbp:STSP1_01607"/>
<proteinExistence type="predicted"/>
<gene>
    <name evidence="1" type="primary">assT</name>
    <name evidence="1" type="ORF">STSP1_01607</name>
</gene>
<dbReference type="SUPFAM" id="SSF50969">
    <property type="entry name" value="YVTN repeat-like/Quinoprotein amine dehydrogenase"/>
    <property type="match status" value="1"/>
</dbReference>
<organism evidence="1 2">
    <name type="scientific">Sedimentisphaera salicampi</name>
    <dbReference type="NCBI Taxonomy" id="1941349"/>
    <lineage>
        <taxon>Bacteria</taxon>
        <taxon>Pseudomonadati</taxon>
        <taxon>Planctomycetota</taxon>
        <taxon>Phycisphaerae</taxon>
        <taxon>Sedimentisphaerales</taxon>
        <taxon>Sedimentisphaeraceae</taxon>
        <taxon>Sedimentisphaera</taxon>
    </lineage>
</organism>
<protein>
    <submittedName>
        <fullName evidence="1">Arylsulfate sulfotransferase AssT</fullName>
        <ecNumber evidence="1">2.8.2.22</ecNumber>
    </submittedName>
</protein>
<dbReference type="GO" id="GO:0004062">
    <property type="term" value="F:aryl sulfotransferase activity"/>
    <property type="evidence" value="ECO:0007669"/>
    <property type="project" value="InterPro"/>
</dbReference>
<dbReference type="InterPro" id="IPR010262">
    <property type="entry name" value="Arylsulfotransferase_bact"/>
</dbReference>
<dbReference type="PANTHER" id="PTHR35340:SF10">
    <property type="entry name" value="CYTOPLASMIC PROTEIN"/>
    <property type="match status" value="1"/>
</dbReference>
<dbReference type="EC" id="2.8.2.22" evidence="1"/>
<dbReference type="InterPro" id="IPR011044">
    <property type="entry name" value="Quino_amine_DH_bsu"/>
</dbReference>
<evidence type="ECO:0000313" key="1">
    <source>
        <dbReference type="EMBL" id="ARN57209.1"/>
    </source>
</evidence>
<accession>A0A1W6LN55</accession>